<dbReference type="PROSITE" id="PS51257">
    <property type="entry name" value="PROKAR_LIPOPROTEIN"/>
    <property type="match status" value="1"/>
</dbReference>
<dbReference type="Pfam" id="PF04820">
    <property type="entry name" value="Trp_halogenase"/>
    <property type="match status" value="1"/>
</dbReference>
<evidence type="ECO:0000313" key="2">
    <source>
        <dbReference type="Proteomes" id="UP001556170"/>
    </source>
</evidence>
<dbReference type="EMBL" id="JBFOHL010000001">
    <property type="protein sequence ID" value="MEW9622800.1"/>
    <property type="molecule type" value="Genomic_DNA"/>
</dbReference>
<dbReference type="InterPro" id="IPR033856">
    <property type="entry name" value="Trp_halogen"/>
</dbReference>
<protein>
    <submittedName>
        <fullName evidence="1">Tryptophan halogenase family protein</fullName>
        <ecNumber evidence="1">1.14.19.-</ecNumber>
    </submittedName>
</protein>
<dbReference type="PANTHER" id="PTHR43747">
    <property type="entry name" value="FAD-BINDING PROTEIN"/>
    <property type="match status" value="1"/>
</dbReference>
<evidence type="ECO:0000313" key="1">
    <source>
        <dbReference type="EMBL" id="MEW9622800.1"/>
    </source>
</evidence>
<dbReference type="EC" id="1.14.19.-" evidence="1"/>
<proteinExistence type="predicted"/>
<dbReference type="InterPro" id="IPR006905">
    <property type="entry name" value="Flavin_halogenase"/>
</dbReference>
<dbReference type="Proteomes" id="UP001556170">
    <property type="component" value="Unassembled WGS sequence"/>
</dbReference>
<gene>
    <name evidence="1" type="ORF">ABQJ56_00945</name>
</gene>
<reference evidence="1 2" key="1">
    <citation type="submission" date="2024-06" db="EMBL/GenBank/DDBJ databases">
        <authorList>
            <person name="Woo H."/>
        </authorList>
    </citation>
    <scope>NUCLEOTIDE SEQUENCE [LARGE SCALE GENOMIC DNA]</scope>
    <source>
        <strain evidence="1 2">S2-g</strain>
    </source>
</reference>
<accession>A0ABV3QJP9</accession>
<keyword evidence="1" id="KW-0560">Oxidoreductase</keyword>
<dbReference type="SUPFAM" id="SSF51905">
    <property type="entry name" value="FAD/NAD(P)-binding domain"/>
    <property type="match status" value="1"/>
</dbReference>
<dbReference type="PANTHER" id="PTHR43747:SF4">
    <property type="entry name" value="FLAVIN-DEPENDENT TRYPTOPHAN HALOGENASE"/>
    <property type="match status" value="1"/>
</dbReference>
<organism evidence="1 2">
    <name type="scientific">Rhodanobacter geophilus</name>
    <dbReference type="NCBI Taxonomy" id="3162488"/>
    <lineage>
        <taxon>Bacteria</taxon>
        <taxon>Pseudomonadati</taxon>
        <taxon>Pseudomonadota</taxon>
        <taxon>Gammaproteobacteria</taxon>
        <taxon>Lysobacterales</taxon>
        <taxon>Rhodanobacteraceae</taxon>
        <taxon>Rhodanobacter</taxon>
    </lineage>
</organism>
<keyword evidence="2" id="KW-1185">Reference proteome</keyword>
<dbReference type="PIRSF" id="PIRSF011396">
    <property type="entry name" value="Trp_halogenase"/>
    <property type="match status" value="1"/>
</dbReference>
<dbReference type="InterPro" id="IPR036188">
    <property type="entry name" value="FAD/NAD-bd_sf"/>
</dbReference>
<comment type="caution">
    <text evidence="1">The sequence shown here is derived from an EMBL/GenBank/DDBJ whole genome shotgun (WGS) entry which is preliminary data.</text>
</comment>
<dbReference type="Gene3D" id="3.50.50.60">
    <property type="entry name" value="FAD/NAD(P)-binding domain"/>
    <property type="match status" value="1"/>
</dbReference>
<dbReference type="RefSeq" id="WP_367843111.1">
    <property type="nucleotide sequence ID" value="NZ_JBFOHL010000001.1"/>
</dbReference>
<sequence>MQRLRKVLVVGGGTAGWLTACYLAKAVNAANPASVQVHLVESDRIGLIGFGESTFPSIRGTLSAIGLDERRFLVETSATYKQGIRFRHWVRPPGTPGKEHFFHPFSVPSQRPGGPELLPYWLLGTAPAGLGFADAVTMQSLVVDRSRAPKRARDPDYQGPMNHAYQFDAGRFAMLLAEHGQQALGIQRHVATVERAVLDDGGNIAKLVTAELGELEADLYVDCTGLRASLIGEALHSPYRSCGDVLFTDRAVAMQAPYPRPDAPIPSFTLCTAQESGWIWDIGLQQRRGVGYVYSSRHTDATRAEEMFRRYLGHAADGQDVTHIRFDNGYRPEAWRGNCVAVGLAGGFMEPLESTGIALVELAAYLLTHLLPGDRDEMGRAARHFNAMMSARYERIVDFIKMHYCLSQRRDSAFWIDNADPAGIPQSLQDKLAQWRHRPPHRLDFVGDLEMFLVSSWQYMLYGMEFETDLEPARSAYPRGAEASREFAMIRQAAMQALDDLPDHRALVERLCGEYRRRPHAHAADTATA</sequence>
<dbReference type="GO" id="GO:0016491">
    <property type="term" value="F:oxidoreductase activity"/>
    <property type="evidence" value="ECO:0007669"/>
    <property type="project" value="UniProtKB-KW"/>
</dbReference>
<name>A0ABV3QJP9_9GAMM</name>
<dbReference type="InterPro" id="IPR050816">
    <property type="entry name" value="Flavin-dep_Halogenase_NPB"/>
</dbReference>